<dbReference type="GO" id="GO:0004109">
    <property type="term" value="F:coproporphyrinogen oxidase activity"/>
    <property type="evidence" value="ECO:0007669"/>
    <property type="project" value="InterPro"/>
</dbReference>
<dbReference type="SFLD" id="SFLDF00562">
    <property type="entry name" value="HemN-like__clustered_with_heat"/>
    <property type="match status" value="1"/>
</dbReference>
<keyword evidence="3" id="KW-0963">Cytoplasm</keyword>
<keyword evidence="3" id="KW-0349">Heme</keyword>
<keyword evidence="3" id="KW-0408">Iron</keyword>
<dbReference type="Proteomes" id="UP000092971">
    <property type="component" value="Chromosome"/>
</dbReference>
<dbReference type="NCBIfam" id="TIGR00539">
    <property type="entry name" value="hemN_rel"/>
    <property type="match status" value="1"/>
</dbReference>
<dbReference type="GO" id="GO:0006779">
    <property type="term" value="P:porphyrin-containing compound biosynthetic process"/>
    <property type="evidence" value="ECO:0007669"/>
    <property type="project" value="InterPro"/>
</dbReference>
<reference evidence="5 6" key="1">
    <citation type="submission" date="2016-02" db="EMBL/GenBank/DDBJ databases">
        <title>Comparison of Clostridium stercorarium subspecies using comparative genomics and transcriptomics.</title>
        <authorList>
            <person name="Schellenberg J."/>
            <person name="Thallinger G."/>
            <person name="Levin D.B."/>
            <person name="Zhang X."/>
            <person name="Alvare G."/>
            <person name="Fristensky B."/>
            <person name="Sparling R."/>
        </authorList>
    </citation>
    <scope>NUCLEOTIDE SEQUENCE [LARGE SCALE GENOMIC DNA]</scope>
    <source>
        <strain evidence="5 6">DSM 2910</strain>
    </source>
</reference>
<evidence type="ECO:0000313" key="5">
    <source>
        <dbReference type="EMBL" id="ANW99305.1"/>
    </source>
</evidence>
<evidence type="ECO:0000313" key="6">
    <source>
        <dbReference type="Proteomes" id="UP000092971"/>
    </source>
</evidence>
<keyword evidence="3" id="KW-0004">4Fe-4S</keyword>
<keyword evidence="3" id="KW-0949">S-adenosyl-L-methionine</keyword>
<comment type="similarity">
    <text evidence="1">Belongs to the anaerobic coproporphyrinogen-III oxidase family. HemW subfamily.</text>
</comment>
<dbReference type="RefSeq" id="WP_015359685.1">
    <property type="nucleotide sequence ID" value="NZ_CP014672.1"/>
</dbReference>
<dbReference type="PANTHER" id="PTHR13932">
    <property type="entry name" value="COPROPORPHYRINIGEN III OXIDASE"/>
    <property type="match status" value="1"/>
</dbReference>
<dbReference type="Pfam" id="PF04055">
    <property type="entry name" value="Radical_SAM"/>
    <property type="match status" value="1"/>
</dbReference>
<comment type="subcellular location">
    <subcellularLocation>
        <location evidence="3">Cytoplasm</location>
    </subcellularLocation>
</comment>
<feature type="domain" description="Radical SAM core" evidence="4">
    <location>
        <begin position="1"/>
        <end position="237"/>
    </location>
</feature>
<dbReference type="InterPro" id="IPR004559">
    <property type="entry name" value="HemW-like"/>
</dbReference>
<name>A0A1B1YEX2_THEST</name>
<dbReference type="SFLD" id="SFLDF00288">
    <property type="entry name" value="HemN-like__clustered_with_nucl"/>
    <property type="match status" value="1"/>
</dbReference>
<evidence type="ECO:0000256" key="1">
    <source>
        <dbReference type="ARBA" id="ARBA00006100"/>
    </source>
</evidence>
<dbReference type="InterPro" id="IPR034505">
    <property type="entry name" value="Coproporphyrinogen-III_oxidase"/>
</dbReference>
<gene>
    <name evidence="5" type="ORF">CSTERTH_09825</name>
</gene>
<dbReference type="InterPro" id="IPR010723">
    <property type="entry name" value="HemN_C"/>
</dbReference>
<dbReference type="PANTHER" id="PTHR13932:SF5">
    <property type="entry name" value="RADICAL S-ADENOSYL METHIONINE DOMAIN-CONTAINING PROTEIN 1, MITOCHONDRIAL"/>
    <property type="match status" value="1"/>
</dbReference>
<dbReference type="SUPFAM" id="SSF102114">
    <property type="entry name" value="Radical SAM enzymes"/>
    <property type="match status" value="1"/>
</dbReference>
<comment type="function">
    <text evidence="3">Probably acts as a heme chaperone, transferring heme to an unknown acceptor. Binds one molecule of heme per monomer, possibly covalently. Binds 1 [4Fe-4S] cluster. The cluster is coordinated with 3 cysteines and an exchangeable S-adenosyl-L-methionine.</text>
</comment>
<dbReference type="OrthoDB" id="9808022at2"/>
<dbReference type="InterPro" id="IPR007197">
    <property type="entry name" value="rSAM"/>
</dbReference>
<dbReference type="GO" id="GO:0046872">
    <property type="term" value="F:metal ion binding"/>
    <property type="evidence" value="ECO:0007669"/>
    <property type="project" value="UniProtKB-UniRule"/>
</dbReference>
<dbReference type="AlphaFoldDB" id="A0A1B1YEX2"/>
<dbReference type="Gene3D" id="3.80.30.20">
    <property type="entry name" value="tm_1862 like domain"/>
    <property type="match status" value="1"/>
</dbReference>
<dbReference type="GO" id="GO:0051539">
    <property type="term" value="F:4 iron, 4 sulfur cluster binding"/>
    <property type="evidence" value="ECO:0007669"/>
    <property type="project" value="UniProtKB-UniRule"/>
</dbReference>
<evidence type="ECO:0000256" key="3">
    <source>
        <dbReference type="RuleBase" id="RU364116"/>
    </source>
</evidence>
<accession>A0A1B1YEX2</accession>
<evidence type="ECO:0000256" key="2">
    <source>
        <dbReference type="ARBA" id="ARBA00017228"/>
    </source>
</evidence>
<dbReference type="EMBL" id="CP014672">
    <property type="protein sequence ID" value="ANW99305.1"/>
    <property type="molecule type" value="Genomic_DNA"/>
</dbReference>
<dbReference type="Pfam" id="PF06969">
    <property type="entry name" value="HemN_C"/>
    <property type="match status" value="1"/>
</dbReference>
<dbReference type="GO" id="GO:0005737">
    <property type="term" value="C:cytoplasm"/>
    <property type="evidence" value="ECO:0007669"/>
    <property type="project" value="UniProtKB-SubCell"/>
</dbReference>
<organism evidence="5 6">
    <name type="scientific">Thermoclostridium stercorarium subsp. thermolacticum DSM 2910</name>
    <dbReference type="NCBI Taxonomy" id="1121336"/>
    <lineage>
        <taxon>Bacteria</taxon>
        <taxon>Bacillati</taxon>
        <taxon>Bacillota</taxon>
        <taxon>Clostridia</taxon>
        <taxon>Eubacteriales</taxon>
        <taxon>Oscillospiraceae</taxon>
        <taxon>Thermoclostridium</taxon>
    </lineage>
</organism>
<dbReference type="SMART" id="SM00729">
    <property type="entry name" value="Elp3"/>
    <property type="match status" value="1"/>
</dbReference>
<dbReference type="InterPro" id="IPR023404">
    <property type="entry name" value="rSAM_horseshoe"/>
</dbReference>
<dbReference type="SFLD" id="SFLDG01065">
    <property type="entry name" value="anaerobic_coproporphyrinogen-I"/>
    <property type="match status" value="1"/>
</dbReference>
<dbReference type="CDD" id="cd01335">
    <property type="entry name" value="Radical_SAM"/>
    <property type="match status" value="1"/>
</dbReference>
<dbReference type="InterPro" id="IPR058240">
    <property type="entry name" value="rSAM_sf"/>
</dbReference>
<protein>
    <recommendedName>
        <fullName evidence="2 3">Heme chaperone HemW</fullName>
    </recommendedName>
</protein>
<sequence>MLKDKTLGIYVHIPFCIRKCNYCDFPSYPGLDAIFRDYTRAVCREIETVASKHSDMTVDTIFFGGGTPSVLPADCISDIMNSLSANFEISEDAEISIEINPGTITGEKAEAYRKIGFNRASIGLQSASNNLLRFMGRIHTEEMFEECVKLLKGSGFHNINADVIFGVPTQTMEDWQETVELVLEKGVTHVSAYSLKIEEGTPWHELNERGKLPAVDEDLEREMYYWVIKKLKDAGFRHYEISNFAKPGFECRHNLKYWTNRPYLGFGSAAHSYIDDVRYSNEENPCEYIGRIAEGVLPVASSEYIGAEEKLSERFILGLRLVEGVSLKDLEREFGSEALKKYDETIRMLVGKNLLCFENDMLRLTSLGLDFANQVWAEFLM</sequence>
<keyword evidence="3" id="KW-0143">Chaperone</keyword>
<keyword evidence="3" id="KW-0411">Iron-sulfur</keyword>
<dbReference type="PROSITE" id="PS51918">
    <property type="entry name" value="RADICAL_SAM"/>
    <property type="match status" value="1"/>
</dbReference>
<proteinExistence type="inferred from homology"/>
<dbReference type="InterPro" id="IPR006638">
    <property type="entry name" value="Elp3/MiaA/NifB-like_rSAM"/>
</dbReference>
<dbReference type="SFLD" id="SFLDG01082">
    <property type="entry name" value="B12-binding_domain_containing"/>
    <property type="match status" value="1"/>
</dbReference>
<dbReference type="SFLD" id="SFLDS00029">
    <property type="entry name" value="Radical_SAM"/>
    <property type="match status" value="1"/>
</dbReference>
<keyword evidence="3" id="KW-0479">Metal-binding</keyword>
<evidence type="ECO:0000259" key="4">
    <source>
        <dbReference type="PROSITE" id="PS51918"/>
    </source>
</evidence>